<protein>
    <recommendedName>
        <fullName evidence="6">Oligoribonuclease</fullName>
    </recommendedName>
</protein>
<keyword evidence="4" id="KW-0269">Exonuclease</keyword>
<sequence length="212" mass="23762">MSETTNTDKTTADDHAPLVWIDCEMTGLDSVADDLVEVAVLITDSDLTILDEGIDLVIRPSREALAQMDDVVRTMHTTSGLLDELDDGLELEQAQRRVMEYLRSRVPEPGKALLAGNSVGQDKAFLSRYMPEVIDHLHYRIVDVSTVKELSRRWYPRAYFQAPAKTGGHRALGDIRDSITELRYYRRAVMSAEGPTTEQARQIAREVTSPDA</sequence>
<proteinExistence type="inferred from homology"/>
<dbReference type="FunFam" id="3.30.420.10:FF:000003">
    <property type="entry name" value="Oligoribonuclease"/>
    <property type="match status" value="1"/>
</dbReference>
<evidence type="ECO:0000256" key="1">
    <source>
        <dbReference type="ARBA" id="ARBA00009921"/>
    </source>
</evidence>
<dbReference type="GO" id="GO:0000175">
    <property type="term" value="F:3'-5'-RNA exonuclease activity"/>
    <property type="evidence" value="ECO:0007669"/>
    <property type="project" value="InterPro"/>
</dbReference>
<evidence type="ECO:0000256" key="2">
    <source>
        <dbReference type="ARBA" id="ARBA00022722"/>
    </source>
</evidence>
<evidence type="ECO:0000313" key="10">
    <source>
        <dbReference type="Proteomes" id="UP000540191"/>
    </source>
</evidence>
<organism evidence="9 10">
    <name type="scientific">Micrococcus cohnii</name>
    <dbReference type="NCBI Taxonomy" id="993416"/>
    <lineage>
        <taxon>Bacteria</taxon>
        <taxon>Bacillati</taxon>
        <taxon>Actinomycetota</taxon>
        <taxon>Actinomycetes</taxon>
        <taxon>Micrococcales</taxon>
        <taxon>Micrococcaceae</taxon>
        <taxon>Micrococcus</taxon>
    </lineage>
</organism>
<keyword evidence="3 9" id="KW-0378">Hydrolase</keyword>
<keyword evidence="10" id="KW-1185">Reference proteome</keyword>
<feature type="domain" description="Exonuclease" evidence="8">
    <location>
        <begin position="17"/>
        <end position="191"/>
    </location>
</feature>
<reference evidence="9 10" key="1">
    <citation type="submission" date="2020-08" db="EMBL/GenBank/DDBJ databases">
        <title>Sequencing the genomes of 1000 actinobacteria strains.</title>
        <authorList>
            <person name="Klenk H.-P."/>
        </authorList>
    </citation>
    <scope>NUCLEOTIDE SEQUENCE [LARGE SCALE GENOMIC DNA]</scope>
    <source>
        <strain evidence="9 10">DSM 23974</strain>
    </source>
</reference>
<gene>
    <name evidence="9" type="ORF">HDA30_000583</name>
</gene>
<dbReference type="Proteomes" id="UP000540191">
    <property type="component" value="Unassembled WGS sequence"/>
</dbReference>
<dbReference type="CDD" id="cd06135">
    <property type="entry name" value="Orn"/>
    <property type="match status" value="1"/>
</dbReference>
<accession>A0A7W7M2R0</accession>
<comment type="similarity">
    <text evidence="1">Belongs to the oligoribonuclease family.</text>
</comment>
<dbReference type="EMBL" id="JACHNA010000001">
    <property type="protein sequence ID" value="MBB4735075.1"/>
    <property type="molecule type" value="Genomic_DNA"/>
</dbReference>
<dbReference type="PANTHER" id="PTHR11046">
    <property type="entry name" value="OLIGORIBONUCLEASE, MITOCHONDRIAL"/>
    <property type="match status" value="1"/>
</dbReference>
<dbReference type="Pfam" id="PF00929">
    <property type="entry name" value="RNase_T"/>
    <property type="match status" value="1"/>
</dbReference>
<dbReference type="Gene3D" id="3.30.420.10">
    <property type="entry name" value="Ribonuclease H-like superfamily/Ribonuclease H"/>
    <property type="match status" value="1"/>
</dbReference>
<comment type="function">
    <text evidence="5">3'-to-5' exoribonuclease specific for small oligoribonucleotides.</text>
</comment>
<name>A0A7W7M2R0_9MICC</name>
<keyword evidence="2" id="KW-0540">Nuclease</keyword>
<dbReference type="RefSeq" id="WP_158495758.1">
    <property type="nucleotide sequence ID" value="NZ_JACHNA010000001.1"/>
</dbReference>
<dbReference type="InterPro" id="IPR013520">
    <property type="entry name" value="Ribonucl_H"/>
</dbReference>
<evidence type="ECO:0000256" key="6">
    <source>
        <dbReference type="ARBA" id="ARBA00070964"/>
    </source>
</evidence>
<dbReference type="InterPro" id="IPR022894">
    <property type="entry name" value="Oligoribonuclease"/>
</dbReference>
<dbReference type="PANTHER" id="PTHR11046:SF0">
    <property type="entry name" value="OLIGORIBONUCLEASE, MITOCHONDRIAL"/>
    <property type="match status" value="1"/>
</dbReference>
<dbReference type="InterPro" id="IPR012337">
    <property type="entry name" value="RNaseH-like_sf"/>
</dbReference>
<dbReference type="AlphaFoldDB" id="A0A7W7M2R0"/>
<dbReference type="InterPro" id="IPR036397">
    <property type="entry name" value="RNaseH_sf"/>
</dbReference>
<dbReference type="NCBIfam" id="NF003765">
    <property type="entry name" value="PRK05359.1"/>
    <property type="match status" value="1"/>
</dbReference>
<dbReference type="GO" id="GO:0003676">
    <property type="term" value="F:nucleic acid binding"/>
    <property type="evidence" value="ECO:0007669"/>
    <property type="project" value="InterPro"/>
</dbReference>
<evidence type="ECO:0000313" key="9">
    <source>
        <dbReference type="EMBL" id="MBB4735075.1"/>
    </source>
</evidence>
<evidence type="ECO:0000256" key="3">
    <source>
        <dbReference type="ARBA" id="ARBA00022801"/>
    </source>
</evidence>
<evidence type="ECO:0000259" key="8">
    <source>
        <dbReference type="SMART" id="SM00479"/>
    </source>
</evidence>
<evidence type="ECO:0000256" key="5">
    <source>
        <dbReference type="ARBA" id="ARBA00057155"/>
    </source>
</evidence>
<evidence type="ECO:0000256" key="7">
    <source>
        <dbReference type="SAM" id="MobiDB-lite"/>
    </source>
</evidence>
<evidence type="ECO:0000256" key="4">
    <source>
        <dbReference type="ARBA" id="ARBA00022839"/>
    </source>
</evidence>
<dbReference type="SMART" id="SM00479">
    <property type="entry name" value="EXOIII"/>
    <property type="match status" value="1"/>
</dbReference>
<comment type="caution">
    <text evidence="9">The sequence shown here is derived from an EMBL/GenBank/DDBJ whole genome shotgun (WGS) entry which is preliminary data.</text>
</comment>
<feature type="region of interest" description="Disordered" evidence="7">
    <location>
        <begin position="193"/>
        <end position="212"/>
    </location>
</feature>
<dbReference type="SUPFAM" id="SSF53098">
    <property type="entry name" value="Ribonuclease H-like"/>
    <property type="match status" value="1"/>
</dbReference>